<proteinExistence type="predicted"/>
<feature type="compositionally biased region" description="Polar residues" evidence="1">
    <location>
        <begin position="40"/>
        <end position="57"/>
    </location>
</feature>
<sequence>MGKSRSEKNKARKARLADAERRREAHARLIVERSGDPQFVQRQTDPLTGDRTLSMSAQHPAAQDMRESMQELRRDFTERFGREPGPEDPLFFDPANDVPTAMSPETAATEFDTMLDTMASQIDDPMLRAQLRAAKDVGFILTESNMHLFSAHDIDEWEDALDRHLN</sequence>
<accession>A0A6G9D5A5</accession>
<dbReference type="EMBL" id="CP050127">
    <property type="protein sequence ID" value="QIP44011.1"/>
    <property type="molecule type" value="Genomic_DNA"/>
</dbReference>
<feature type="region of interest" description="Disordered" evidence="1">
    <location>
        <begin position="1"/>
        <end position="70"/>
    </location>
</feature>
<reference evidence="2 3" key="1">
    <citation type="submission" date="2020-03" db="EMBL/GenBank/DDBJ databases">
        <title>Screen low temperature-resistant strains for efficient degradation of petroleum hydrocarbons under the low temperature.</title>
        <authorList>
            <person name="Wang Y."/>
            <person name="Chen J."/>
        </authorList>
    </citation>
    <scope>NUCLEOTIDE SEQUENCE [LARGE SCALE GENOMIC DNA]</scope>
    <source>
        <strain evidence="2 3">KB1</strain>
        <plasmid evidence="2 3">plas4</plasmid>
    </source>
</reference>
<feature type="compositionally biased region" description="Basic and acidic residues" evidence="1">
    <location>
        <begin position="1"/>
        <end position="35"/>
    </location>
</feature>
<dbReference type="AlphaFoldDB" id="A0A6G9D5A5"/>
<protein>
    <submittedName>
        <fullName evidence="2">Uncharacterized protein</fullName>
    </submittedName>
</protein>
<evidence type="ECO:0000313" key="3">
    <source>
        <dbReference type="Proteomes" id="UP000502345"/>
    </source>
</evidence>
<dbReference type="Proteomes" id="UP000502345">
    <property type="component" value="Plasmid plas4"/>
</dbReference>
<organism evidence="2 3">
    <name type="scientific">Rhodococcus erythropolis</name>
    <name type="common">Arthrobacter picolinophilus</name>
    <dbReference type="NCBI Taxonomy" id="1833"/>
    <lineage>
        <taxon>Bacteria</taxon>
        <taxon>Bacillati</taxon>
        <taxon>Actinomycetota</taxon>
        <taxon>Actinomycetes</taxon>
        <taxon>Mycobacteriales</taxon>
        <taxon>Nocardiaceae</taxon>
        <taxon>Rhodococcus</taxon>
        <taxon>Rhodococcus erythropolis group</taxon>
    </lineage>
</organism>
<name>A0A6G9D5A5_RHOER</name>
<evidence type="ECO:0000256" key="1">
    <source>
        <dbReference type="SAM" id="MobiDB-lite"/>
    </source>
</evidence>
<feature type="region of interest" description="Disordered" evidence="1">
    <location>
        <begin position="79"/>
        <end position="98"/>
    </location>
</feature>
<keyword evidence="2" id="KW-0614">Plasmid</keyword>
<geneLocation type="plasmid" evidence="2 3">
    <name>plas4</name>
</geneLocation>
<dbReference type="RefSeq" id="WP_116058352.1">
    <property type="nucleotide sequence ID" value="NZ_CP050127.1"/>
</dbReference>
<evidence type="ECO:0000313" key="2">
    <source>
        <dbReference type="EMBL" id="QIP44011.1"/>
    </source>
</evidence>
<gene>
    <name evidence="2" type="ORF">G9444_6768</name>
</gene>